<evidence type="ECO:0000256" key="7">
    <source>
        <dbReference type="ARBA" id="ARBA00023136"/>
    </source>
</evidence>
<dbReference type="PANTHER" id="PTHR11040:SF211">
    <property type="entry name" value="ZINC TRANSPORTER ZIP11"/>
    <property type="match status" value="1"/>
</dbReference>
<feature type="transmembrane region" description="Helical" evidence="8">
    <location>
        <begin position="6"/>
        <end position="31"/>
    </location>
</feature>
<evidence type="ECO:0000313" key="9">
    <source>
        <dbReference type="EMBL" id="RHM10564.1"/>
    </source>
</evidence>
<dbReference type="RefSeq" id="WP_118365597.1">
    <property type="nucleotide sequence ID" value="NZ_QRPK01000026.1"/>
</dbReference>
<dbReference type="InterPro" id="IPR003689">
    <property type="entry name" value="ZIP"/>
</dbReference>
<feature type="transmembrane region" description="Helical" evidence="8">
    <location>
        <begin position="117"/>
        <end position="140"/>
    </location>
</feature>
<keyword evidence="6 8" id="KW-1133">Transmembrane helix</keyword>
<dbReference type="OrthoDB" id="9787346at2"/>
<organism evidence="9 10">
    <name type="scientific">Amedibacillus dolichus</name>
    <dbReference type="NCBI Taxonomy" id="31971"/>
    <lineage>
        <taxon>Bacteria</taxon>
        <taxon>Bacillati</taxon>
        <taxon>Bacillota</taxon>
        <taxon>Erysipelotrichia</taxon>
        <taxon>Erysipelotrichales</taxon>
        <taxon>Erysipelotrichaceae</taxon>
        <taxon>Amedibacillus</taxon>
    </lineage>
</organism>
<proteinExistence type="inferred from homology"/>
<evidence type="ECO:0000256" key="5">
    <source>
        <dbReference type="ARBA" id="ARBA00022833"/>
    </source>
</evidence>
<keyword evidence="3" id="KW-1003">Cell membrane</keyword>
<feature type="transmembrane region" description="Helical" evidence="8">
    <location>
        <begin position="43"/>
        <end position="61"/>
    </location>
</feature>
<keyword evidence="7 8" id="KW-0472">Membrane</keyword>
<dbReference type="GO" id="GO:0005385">
    <property type="term" value="F:zinc ion transmembrane transporter activity"/>
    <property type="evidence" value="ECO:0007669"/>
    <property type="project" value="TreeGrafter"/>
</dbReference>
<evidence type="ECO:0000256" key="4">
    <source>
        <dbReference type="ARBA" id="ARBA00022692"/>
    </source>
</evidence>
<feature type="transmembrane region" description="Helical" evidence="8">
    <location>
        <begin position="146"/>
        <end position="165"/>
    </location>
</feature>
<reference evidence="9 10" key="1">
    <citation type="submission" date="2018-08" db="EMBL/GenBank/DDBJ databases">
        <title>A genome reference for cultivated species of the human gut microbiota.</title>
        <authorList>
            <person name="Zou Y."/>
            <person name="Xue W."/>
            <person name="Luo G."/>
        </authorList>
    </citation>
    <scope>NUCLEOTIDE SEQUENCE [LARGE SCALE GENOMIC DNA]</scope>
    <source>
        <strain evidence="9 10">AF35-6BH</strain>
    </source>
</reference>
<name>A0A415PCT6_9FIRM</name>
<gene>
    <name evidence="9" type="ORF">DWZ83_06140</name>
</gene>
<feature type="transmembrane region" description="Helical" evidence="8">
    <location>
        <begin position="246"/>
        <end position="264"/>
    </location>
</feature>
<keyword evidence="4 8" id="KW-0812">Transmembrane</keyword>
<dbReference type="EMBL" id="QRPK01000026">
    <property type="protein sequence ID" value="RHM10564.1"/>
    <property type="molecule type" value="Genomic_DNA"/>
</dbReference>
<feature type="transmembrane region" description="Helical" evidence="8">
    <location>
        <begin position="185"/>
        <end position="207"/>
    </location>
</feature>
<evidence type="ECO:0000256" key="6">
    <source>
        <dbReference type="ARBA" id="ARBA00022989"/>
    </source>
</evidence>
<comment type="caution">
    <text evidence="9">The sequence shown here is derived from an EMBL/GenBank/DDBJ whole genome shotgun (WGS) entry which is preliminary data.</text>
</comment>
<evidence type="ECO:0000256" key="8">
    <source>
        <dbReference type="SAM" id="Phobius"/>
    </source>
</evidence>
<dbReference type="Pfam" id="PF02535">
    <property type="entry name" value="Zip"/>
    <property type="match status" value="1"/>
</dbReference>
<accession>A0A415PCT6</accession>
<comment type="similarity">
    <text evidence="2">Belongs to the ZIP transporter (TC 2.A.5) family.</text>
</comment>
<protein>
    <submittedName>
        <fullName evidence="9">ZIP family metal transporter</fullName>
    </submittedName>
</protein>
<evidence type="ECO:0000256" key="3">
    <source>
        <dbReference type="ARBA" id="ARBA00022475"/>
    </source>
</evidence>
<evidence type="ECO:0000256" key="2">
    <source>
        <dbReference type="ARBA" id="ARBA00006939"/>
    </source>
</evidence>
<keyword evidence="5" id="KW-0862">Zinc</keyword>
<keyword evidence="10" id="KW-1185">Reference proteome</keyword>
<dbReference type="Proteomes" id="UP000284868">
    <property type="component" value="Unassembled WGS sequence"/>
</dbReference>
<sequence>MNISNPYLLAALGCGFTFLMTSLGAATIFFIRKDIKQDLQSTFLGFAAGVMIAASVWSLLIPAMEQAQALGMVAWLPAAGGFVLGAVFLLLLDHLLPHLHPGSEHPEGPSSSLKRTTMLVLAVTLHNIPEGMAVGVSFALSVKAGASVPLASAIALAIGIGLQNFPEGAAISLPLHKEGVSKSKAFLYGSFSGIVELIAGVATVAIAGTAVYILPWLLSFAAGAMMFVVAEDLIPEAHLNEHSHAGTFGVMLGFLVMMVMDVALG</sequence>
<comment type="subcellular location">
    <subcellularLocation>
        <location evidence="1">Cell membrane</location>
        <topology evidence="1">Multi-pass membrane protein</topology>
    </subcellularLocation>
</comment>
<dbReference type="AlphaFoldDB" id="A0A415PCT6"/>
<feature type="transmembrane region" description="Helical" evidence="8">
    <location>
        <begin position="213"/>
        <end position="234"/>
    </location>
</feature>
<evidence type="ECO:0000313" key="10">
    <source>
        <dbReference type="Proteomes" id="UP000284868"/>
    </source>
</evidence>
<feature type="transmembrane region" description="Helical" evidence="8">
    <location>
        <begin position="73"/>
        <end position="96"/>
    </location>
</feature>
<evidence type="ECO:0000256" key="1">
    <source>
        <dbReference type="ARBA" id="ARBA00004651"/>
    </source>
</evidence>
<dbReference type="PANTHER" id="PTHR11040">
    <property type="entry name" value="ZINC/IRON TRANSPORTER"/>
    <property type="match status" value="1"/>
</dbReference>
<dbReference type="GO" id="GO:0005886">
    <property type="term" value="C:plasma membrane"/>
    <property type="evidence" value="ECO:0007669"/>
    <property type="project" value="UniProtKB-SubCell"/>
</dbReference>